<proteinExistence type="predicted"/>
<keyword evidence="3" id="KW-1185">Reference proteome</keyword>
<dbReference type="Gene3D" id="2.115.10.20">
    <property type="entry name" value="Glycosyl hydrolase domain, family 43"/>
    <property type="match status" value="1"/>
</dbReference>
<name>A0ABV1EA27_9FIRM</name>
<keyword evidence="1" id="KW-0472">Membrane</keyword>
<evidence type="ECO:0000256" key="1">
    <source>
        <dbReference type="SAM" id="Phobius"/>
    </source>
</evidence>
<evidence type="ECO:0000313" key="2">
    <source>
        <dbReference type="EMBL" id="MEQ2444130.1"/>
    </source>
</evidence>
<gene>
    <name evidence="2" type="ORF">WMO64_11720</name>
</gene>
<protein>
    <recommendedName>
        <fullName evidence="4">Glycosyl hydrolase family 32 N-terminal domain-containing protein</fullName>
    </recommendedName>
</protein>
<feature type="transmembrane region" description="Helical" evidence="1">
    <location>
        <begin position="378"/>
        <end position="394"/>
    </location>
</feature>
<accession>A0ABV1EA27</accession>
<reference evidence="2 3" key="1">
    <citation type="submission" date="2024-03" db="EMBL/GenBank/DDBJ databases">
        <title>Human intestinal bacterial collection.</title>
        <authorList>
            <person name="Pauvert C."/>
            <person name="Hitch T.C.A."/>
            <person name="Clavel T."/>
        </authorList>
    </citation>
    <scope>NUCLEOTIDE SEQUENCE [LARGE SCALE GENOMIC DNA]</scope>
    <source>
        <strain evidence="2 3">CLA-AP-H29</strain>
    </source>
</reference>
<organism evidence="2 3">
    <name type="scientific">Pseudoflavonifractor intestinihominis</name>
    <dbReference type="NCBI Taxonomy" id="3133171"/>
    <lineage>
        <taxon>Bacteria</taxon>
        <taxon>Bacillati</taxon>
        <taxon>Bacillota</taxon>
        <taxon>Clostridia</taxon>
        <taxon>Eubacteriales</taxon>
        <taxon>Oscillospiraceae</taxon>
        <taxon>Pseudoflavonifractor</taxon>
    </lineage>
</organism>
<feature type="transmembrane region" description="Helical" evidence="1">
    <location>
        <begin position="430"/>
        <end position="455"/>
    </location>
</feature>
<feature type="transmembrane region" description="Helical" evidence="1">
    <location>
        <begin position="24"/>
        <end position="45"/>
    </location>
</feature>
<dbReference type="InterPro" id="IPR023296">
    <property type="entry name" value="Glyco_hydro_beta-prop_sf"/>
</dbReference>
<keyword evidence="1" id="KW-0812">Transmembrane</keyword>
<feature type="transmembrane region" description="Helical" evidence="1">
    <location>
        <begin position="406"/>
        <end position="424"/>
    </location>
</feature>
<comment type="caution">
    <text evidence="2">The sequence shown here is derived from an EMBL/GenBank/DDBJ whole genome shotgun (WGS) entry which is preliminary data.</text>
</comment>
<sequence>MFTKKPKNQVMQEHISKNYLCKSIIKYILAVAIFLFLILVIYIHISPTVSPSLGTTRLNIETYLAGNNQPTHPSVYTFDTSWNGYKYWMAYSPYPNGNGEEENPCIAVSNDLYYWETPGTLANPIADNEETGCDELKDPHILYRKDLDRIEVWYLGRLSQRLGGSEDDHLLLLRKYSFDGVTWSDYEIMTEIDYLSPSIIWDGEKYQMWAIGYDLYGTSGTISYQESKDGYNWTNKTLCSINGENTGISIWHGSVTEYNGTYYMCFIDNKGKQKIFCCTSYDGIQFYNAQSIIENNKFWRNLYRPFLWYDGNQYICIYGVVNAANEWYITMSKGTSLDCLIGINHADLSKMYPLTDSTTNTHSMMYYLKAMYHAVRNYLRIELMLLALIEIILMRIRPKLYTSNKYFFICQILNIFISVYWIVIKMQLSKIFNLIAAIFAILIINISMSALLSWAKLCHSR</sequence>
<evidence type="ECO:0008006" key="4">
    <source>
        <dbReference type="Google" id="ProtNLM"/>
    </source>
</evidence>
<keyword evidence="1" id="KW-1133">Transmembrane helix</keyword>
<dbReference type="SUPFAM" id="SSF75005">
    <property type="entry name" value="Arabinanase/levansucrase/invertase"/>
    <property type="match status" value="2"/>
</dbReference>
<dbReference type="RefSeq" id="WP_349232106.1">
    <property type="nucleotide sequence ID" value="NZ_JBBMFK010000019.1"/>
</dbReference>
<dbReference type="Proteomes" id="UP001464378">
    <property type="component" value="Unassembled WGS sequence"/>
</dbReference>
<evidence type="ECO:0000313" key="3">
    <source>
        <dbReference type="Proteomes" id="UP001464378"/>
    </source>
</evidence>
<dbReference type="EMBL" id="JBBMFK010000019">
    <property type="protein sequence ID" value="MEQ2444130.1"/>
    <property type="molecule type" value="Genomic_DNA"/>
</dbReference>